<dbReference type="GO" id="GO:0018580">
    <property type="term" value="F:nitronate monooxygenase activity"/>
    <property type="evidence" value="ECO:0007669"/>
    <property type="project" value="InterPro"/>
</dbReference>
<evidence type="ECO:0000256" key="4">
    <source>
        <dbReference type="ARBA" id="ARBA00022643"/>
    </source>
</evidence>
<dbReference type="Pfam" id="PF03060">
    <property type="entry name" value="NMO"/>
    <property type="match status" value="1"/>
</dbReference>
<gene>
    <name evidence="7" type="ORF">DYB34_000953</name>
</gene>
<comment type="similarity">
    <text evidence="2">Belongs to the nitronate monooxygenase family. NMO class I subfamily.</text>
</comment>
<dbReference type="VEuPathDB" id="FungiDB:H257_15967"/>
<comment type="cofactor">
    <cofactor evidence="1">
        <name>FMN</name>
        <dbReference type="ChEBI" id="CHEBI:58210"/>
    </cofactor>
</comment>
<dbReference type="SUPFAM" id="SSF51412">
    <property type="entry name" value="Inosine monophosphate dehydrogenase (IMPDH)"/>
    <property type="match status" value="1"/>
</dbReference>
<evidence type="ECO:0000256" key="6">
    <source>
        <dbReference type="ARBA" id="ARBA00023033"/>
    </source>
</evidence>
<reference evidence="7 8" key="1">
    <citation type="submission" date="2018-08" db="EMBL/GenBank/DDBJ databases">
        <title>Aphanomyces genome sequencing and annotation.</title>
        <authorList>
            <person name="Minardi D."/>
            <person name="Oidtmann B."/>
            <person name="Van Der Giezen M."/>
            <person name="Studholme D.J."/>
        </authorList>
    </citation>
    <scope>NUCLEOTIDE SEQUENCE [LARGE SCALE GENOMIC DNA]</scope>
    <source>
        <strain evidence="7 8">Si</strain>
    </source>
</reference>
<proteinExistence type="inferred from homology"/>
<dbReference type="Proteomes" id="UP000283543">
    <property type="component" value="Unassembled WGS sequence"/>
</dbReference>
<organism evidence="7 8">
    <name type="scientific">Aphanomyces astaci</name>
    <name type="common">Crayfish plague agent</name>
    <dbReference type="NCBI Taxonomy" id="112090"/>
    <lineage>
        <taxon>Eukaryota</taxon>
        <taxon>Sar</taxon>
        <taxon>Stramenopiles</taxon>
        <taxon>Oomycota</taxon>
        <taxon>Saprolegniomycetes</taxon>
        <taxon>Saprolegniales</taxon>
        <taxon>Verrucalvaceae</taxon>
        <taxon>Aphanomyces</taxon>
    </lineage>
</organism>
<keyword evidence="6" id="KW-0503">Monooxygenase</keyword>
<evidence type="ECO:0000313" key="7">
    <source>
        <dbReference type="EMBL" id="RHY59137.1"/>
    </source>
</evidence>
<dbReference type="CDD" id="cd04730">
    <property type="entry name" value="NPD_like"/>
    <property type="match status" value="1"/>
</dbReference>
<dbReference type="PANTHER" id="PTHR42747">
    <property type="entry name" value="NITRONATE MONOOXYGENASE-RELATED"/>
    <property type="match status" value="1"/>
</dbReference>
<dbReference type="InterPro" id="IPR013785">
    <property type="entry name" value="Aldolase_TIM"/>
</dbReference>
<sequence length="476" mass="51166">MLRQLLGLRVPVIQAPMYGVSTPALVAEVAKHGALGSYGAGVLPPADVRKDLTEIVRLVPDKRFNFNVFVETSMPSAVNDSASNWDAYDRLLQPVRAALHLEGPTVSPEVGSGTATTSFLDEHLALAQEFRPSVVSFCFGVLDRAVIRDLQAFSLVVGTATSVEEAQVLVDAGVDAIVAQAGGTAAAATTNPFLAAVELHFPLLLRHVINLNPPRTDTPPSSIKFLVCVPQSLSLLTSDVTLADLYSHVLVADAAVGQYQTLDGTALYTSVLFILVTSPSHPFLAGTYVAIAGSYLLTKPGLDSHPGRTVRIIMTDAYSHPAMTPPDAYQVMHLHIRTSMYHPKLQLTSRGVAVPEDMGEMDRATFRRYIAMIRAYPESAPVFSSIDVFVQDLLSSRKPPLSFPCRRISAMNRVFATPSNFVFGVQYLAKSVAPLETFGVKAPSAAGVAPAAGTSNFRTTKYVKNEIGERPSVDDE</sequence>
<evidence type="ECO:0000313" key="8">
    <source>
        <dbReference type="Proteomes" id="UP000283543"/>
    </source>
</evidence>
<evidence type="ECO:0000256" key="3">
    <source>
        <dbReference type="ARBA" id="ARBA00022630"/>
    </source>
</evidence>
<name>A0A3R6ZIF8_APHAT</name>
<evidence type="ECO:0000256" key="2">
    <source>
        <dbReference type="ARBA" id="ARBA00009881"/>
    </source>
</evidence>
<dbReference type="EMBL" id="QUTB01004876">
    <property type="protein sequence ID" value="RHY59137.1"/>
    <property type="molecule type" value="Genomic_DNA"/>
</dbReference>
<dbReference type="InterPro" id="IPR004136">
    <property type="entry name" value="NMO"/>
</dbReference>
<comment type="caution">
    <text evidence="7">The sequence shown here is derived from an EMBL/GenBank/DDBJ whole genome shotgun (WGS) entry which is preliminary data.</text>
</comment>
<keyword evidence="3" id="KW-0285">Flavoprotein</keyword>
<dbReference type="AlphaFoldDB" id="A0A3R6ZIF8"/>
<dbReference type="Gene3D" id="3.20.20.70">
    <property type="entry name" value="Aldolase class I"/>
    <property type="match status" value="1"/>
</dbReference>
<keyword evidence="5" id="KW-0560">Oxidoreductase</keyword>
<accession>A0A3R6ZIF8</accession>
<dbReference type="PANTHER" id="PTHR42747:SF3">
    <property type="entry name" value="NITRONATE MONOOXYGENASE-RELATED"/>
    <property type="match status" value="1"/>
</dbReference>
<keyword evidence="4" id="KW-0288">FMN</keyword>
<evidence type="ECO:0000256" key="1">
    <source>
        <dbReference type="ARBA" id="ARBA00001917"/>
    </source>
</evidence>
<dbReference type="VEuPathDB" id="FungiDB:H257_15966"/>
<protein>
    <submittedName>
        <fullName evidence="7">Uncharacterized protein</fullName>
    </submittedName>
</protein>
<evidence type="ECO:0000256" key="5">
    <source>
        <dbReference type="ARBA" id="ARBA00023002"/>
    </source>
</evidence>